<dbReference type="Gene3D" id="2.60.40.1180">
    <property type="entry name" value="Golgi alpha-mannosidase II"/>
    <property type="match status" value="1"/>
</dbReference>
<organism evidence="4 5">
    <name type="scientific">Pullulanibacillus camelliae</name>
    <dbReference type="NCBI Taxonomy" id="1707096"/>
    <lineage>
        <taxon>Bacteria</taxon>
        <taxon>Bacillati</taxon>
        <taxon>Bacillota</taxon>
        <taxon>Bacilli</taxon>
        <taxon>Bacillales</taxon>
        <taxon>Sporolactobacillaceae</taxon>
        <taxon>Pullulanibacillus</taxon>
    </lineage>
</organism>
<feature type="domain" description="Glycosyl hydrolase family 95 catalytic" evidence="3">
    <location>
        <begin position="279"/>
        <end position="691"/>
    </location>
</feature>
<dbReference type="PIRSF" id="PIRSF007663">
    <property type="entry name" value="UCP007663"/>
    <property type="match status" value="1"/>
</dbReference>
<evidence type="ECO:0000313" key="5">
    <source>
        <dbReference type="Proteomes" id="UP000628775"/>
    </source>
</evidence>
<evidence type="ECO:0000313" key="4">
    <source>
        <dbReference type="EMBL" id="GGE52789.1"/>
    </source>
</evidence>
<dbReference type="InterPro" id="IPR049053">
    <property type="entry name" value="AFCA-like_C"/>
</dbReference>
<dbReference type="InterPro" id="IPR054363">
    <property type="entry name" value="GH95_cat"/>
</dbReference>
<dbReference type="EMBL" id="BMIR01000022">
    <property type="protein sequence ID" value="GGE52789.1"/>
    <property type="molecule type" value="Genomic_DNA"/>
</dbReference>
<dbReference type="AlphaFoldDB" id="A0A8J2YLY6"/>
<proteinExistence type="predicted"/>
<dbReference type="Pfam" id="PF21307">
    <property type="entry name" value="Glyco_hydro_95_C"/>
    <property type="match status" value="1"/>
</dbReference>
<dbReference type="GO" id="GO:0004560">
    <property type="term" value="F:alpha-L-fucosidase activity"/>
    <property type="evidence" value="ECO:0007669"/>
    <property type="project" value="InterPro"/>
</dbReference>
<gene>
    <name evidence="4" type="ORF">GCM10011391_34540</name>
</gene>
<dbReference type="RefSeq" id="WP_188697385.1">
    <property type="nucleotide sequence ID" value="NZ_BMIR01000022.1"/>
</dbReference>
<feature type="domain" description="Alpha fucosidase A-like C-terminal" evidence="2">
    <location>
        <begin position="693"/>
        <end position="785"/>
    </location>
</feature>
<reference evidence="4" key="1">
    <citation type="journal article" date="2014" name="Int. J. Syst. Evol. Microbiol.">
        <title>Complete genome sequence of Corynebacterium casei LMG S-19264T (=DSM 44701T), isolated from a smear-ripened cheese.</title>
        <authorList>
            <consortium name="US DOE Joint Genome Institute (JGI-PGF)"/>
            <person name="Walter F."/>
            <person name="Albersmeier A."/>
            <person name="Kalinowski J."/>
            <person name="Ruckert C."/>
        </authorList>
    </citation>
    <scope>NUCLEOTIDE SEQUENCE</scope>
    <source>
        <strain evidence="4">CGMCC 1.15371</strain>
    </source>
</reference>
<comment type="caution">
    <text evidence="4">The sequence shown here is derived from an EMBL/GenBank/DDBJ whole genome shotgun (WGS) entry which is preliminary data.</text>
</comment>
<dbReference type="Pfam" id="PF22124">
    <property type="entry name" value="Glyco_hydro_95_cat"/>
    <property type="match status" value="1"/>
</dbReference>
<name>A0A8J2YLY6_9BACL</name>
<dbReference type="SUPFAM" id="SSF48208">
    <property type="entry name" value="Six-hairpin glycosidases"/>
    <property type="match status" value="1"/>
</dbReference>
<sequence>MELKFYSPAKAWTEALPIGNGRLGAMVFGRVEDEILQLNEDTLWSGQPTSWECPDAKAHLETLRHLIKKGRYQEADKYSKHLMGPYTESFMPFGELRLRFEHGNLYQSYTRRLDLDKGMSQVNYRIGNVDYTREIWASYPDQVIVLHLKASEKGCLSFHATLDSLLRHKTKQKEKSFVVQGQAPLYSAPNHQPIGNPIRYDDPKASQALQFAGALTAKTVDGTLHVDQDGLHVIEATEAVLFFSAATNFQSFNCPPKASDKRPVLLACHHLKIALGTPYQVLRERHLSDYQSLYHRVTLHLGESAGGEELATNERLQHYGASDPKLIELLFQYGRYLMIASSRQGTQPAHLQGLWNKETRPPWSSNYTLNINTPMNYWLTESCHLEECHAPFLDFIGHLAENGKRTAEIYGVKGWMVHHCTDIWCQTAPSGGYGDGDAVWAIWPVGSAWLSQHLWEHYAFSKNESFLREKAYPIMRAAAEFCLDWLIEGEDGYLVTAPATSPENLFIAEEGPAAISQATTMDMSVIWDLFTNCIEAAQILKVDEAMVAQLQKAKSRLHPMRIGKYGQLQEWFQDFEEADPQHRHMAHMFAVLPGRQITKDETPEFYEAAKSTLNRRGDEGTGWSLAWKIGLWARLGDGNRAFKLLSKLLMLVTENKEAFHKGGLYPNLFDAHPPFQIDGNFGVTAGIAELLLQSHEGFLRLLPALPEAWPSGNVKGLRAREGFEVTIKWDNHQLVQAEILSHAGEICRVYSQCPLRVETNGKVLQTNRDSKGRVVFQTEKGERYFLT</sequence>
<dbReference type="InterPro" id="IPR016518">
    <property type="entry name" value="Alpha-L-fucosidase"/>
</dbReference>
<dbReference type="InterPro" id="IPR027414">
    <property type="entry name" value="GH95_N_dom"/>
</dbReference>
<feature type="domain" description="Glycosyl hydrolase family 95 N-terminal" evidence="1">
    <location>
        <begin position="3"/>
        <end position="251"/>
    </location>
</feature>
<dbReference type="PANTHER" id="PTHR31084">
    <property type="entry name" value="ALPHA-L-FUCOSIDASE 2"/>
    <property type="match status" value="1"/>
</dbReference>
<dbReference type="PANTHER" id="PTHR31084:SF0">
    <property type="entry name" value="ALPHA-L-FUCOSIDASE 2"/>
    <property type="match status" value="1"/>
</dbReference>
<evidence type="ECO:0000259" key="2">
    <source>
        <dbReference type="Pfam" id="PF21307"/>
    </source>
</evidence>
<protein>
    <submittedName>
        <fullName evidence="4">Alpha/beta hydrolase</fullName>
    </submittedName>
</protein>
<dbReference type="GO" id="GO:0005975">
    <property type="term" value="P:carbohydrate metabolic process"/>
    <property type="evidence" value="ECO:0007669"/>
    <property type="project" value="InterPro"/>
</dbReference>
<dbReference type="Gene3D" id="2.70.98.50">
    <property type="entry name" value="putative glycoside hydrolase family protein from bacillus halodurans"/>
    <property type="match status" value="1"/>
</dbReference>
<evidence type="ECO:0000259" key="3">
    <source>
        <dbReference type="Pfam" id="PF22124"/>
    </source>
</evidence>
<reference evidence="4" key="2">
    <citation type="submission" date="2020-09" db="EMBL/GenBank/DDBJ databases">
        <authorList>
            <person name="Sun Q."/>
            <person name="Zhou Y."/>
        </authorList>
    </citation>
    <scope>NUCLEOTIDE SEQUENCE</scope>
    <source>
        <strain evidence="4">CGMCC 1.15371</strain>
    </source>
</reference>
<dbReference type="InterPro" id="IPR008928">
    <property type="entry name" value="6-hairpin_glycosidase_sf"/>
</dbReference>
<dbReference type="Proteomes" id="UP000628775">
    <property type="component" value="Unassembled WGS sequence"/>
</dbReference>
<dbReference type="FunFam" id="1.50.10.10:FF:000028">
    <property type="entry name" value="Alpha-L-fucosidase 2"/>
    <property type="match status" value="1"/>
</dbReference>
<dbReference type="Pfam" id="PF14498">
    <property type="entry name" value="Glyco_hyd_65N_2"/>
    <property type="match status" value="1"/>
</dbReference>
<keyword evidence="5" id="KW-1185">Reference proteome</keyword>
<dbReference type="InterPro" id="IPR013780">
    <property type="entry name" value="Glyco_hydro_b"/>
</dbReference>
<accession>A0A8J2YLY6</accession>
<keyword evidence="4" id="KW-0378">Hydrolase</keyword>
<evidence type="ECO:0000259" key="1">
    <source>
        <dbReference type="Pfam" id="PF14498"/>
    </source>
</evidence>